<keyword evidence="1" id="KW-0547">Nucleotide-binding</keyword>
<dbReference type="InterPro" id="IPR010016">
    <property type="entry name" value="PxpB"/>
</dbReference>
<dbReference type="NCBIfam" id="TIGR00370">
    <property type="entry name" value="5-oxoprolinase subunit PxpB"/>
    <property type="match status" value="1"/>
</dbReference>
<dbReference type="SUPFAM" id="SSF50891">
    <property type="entry name" value="Cyclophilin-like"/>
    <property type="match status" value="1"/>
</dbReference>
<dbReference type="EMBL" id="CP040710">
    <property type="protein sequence ID" value="QCW99840.1"/>
    <property type="molecule type" value="Genomic_DNA"/>
</dbReference>
<dbReference type="Gene3D" id="3.30.1360.40">
    <property type="match status" value="1"/>
</dbReference>
<dbReference type="Proteomes" id="UP000310017">
    <property type="component" value="Chromosome"/>
</dbReference>
<accession>A0A5B7SS80</accession>
<dbReference type="PANTHER" id="PTHR34698:SF2">
    <property type="entry name" value="5-OXOPROLINASE SUBUNIT B"/>
    <property type="match status" value="1"/>
</dbReference>
<evidence type="ECO:0000313" key="6">
    <source>
        <dbReference type="Proteomes" id="UP000310017"/>
    </source>
</evidence>
<dbReference type="InterPro" id="IPR029000">
    <property type="entry name" value="Cyclophilin-like_dom_sf"/>
</dbReference>
<organism evidence="5 6">
    <name type="scientific">Aggregatimonas sangjinii</name>
    <dbReference type="NCBI Taxonomy" id="2583587"/>
    <lineage>
        <taxon>Bacteria</taxon>
        <taxon>Pseudomonadati</taxon>
        <taxon>Bacteroidota</taxon>
        <taxon>Flavobacteriia</taxon>
        <taxon>Flavobacteriales</taxon>
        <taxon>Flavobacteriaceae</taxon>
        <taxon>Aggregatimonas</taxon>
    </lineage>
</organism>
<keyword evidence="2 5" id="KW-0378">Hydrolase</keyword>
<protein>
    <submittedName>
        <fullName evidence="5">5-oxoprolinase subunit PxpB</fullName>
        <ecNumber evidence="5">3.5.2.9</ecNumber>
    </submittedName>
</protein>
<evidence type="ECO:0000256" key="2">
    <source>
        <dbReference type="ARBA" id="ARBA00022801"/>
    </source>
</evidence>
<evidence type="ECO:0000259" key="4">
    <source>
        <dbReference type="SMART" id="SM00796"/>
    </source>
</evidence>
<dbReference type="GO" id="GO:0017168">
    <property type="term" value="F:5-oxoprolinase (ATP-hydrolyzing) activity"/>
    <property type="evidence" value="ECO:0007669"/>
    <property type="project" value="UniProtKB-EC"/>
</dbReference>
<gene>
    <name evidence="5" type="primary">pxpB</name>
    <name evidence="5" type="ORF">FGM00_06920</name>
</gene>
<proteinExistence type="predicted"/>
<evidence type="ECO:0000256" key="3">
    <source>
        <dbReference type="ARBA" id="ARBA00022840"/>
    </source>
</evidence>
<keyword evidence="3" id="KW-0067">ATP-binding</keyword>
<evidence type="ECO:0000313" key="5">
    <source>
        <dbReference type="EMBL" id="QCW99840.1"/>
    </source>
</evidence>
<dbReference type="SMART" id="SM00796">
    <property type="entry name" value="AHS1"/>
    <property type="match status" value="1"/>
</dbReference>
<dbReference type="SUPFAM" id="SSF160467">
    <property type="entry name" value="PH0987 N-terminal domain-like"/>
    <property type="match status" value="1"/>
</dbReference>
<dbReference type="PANTHER" id="PTHR34698">
    <property type="entry name" value="5-OXOPROLINASE SUBUNIT B"/>
    <property type="match status" value="1"/>
</dbReference>
<dbReference type="InterPro" id="IPR003833">
    <property type="entry name" value="CT_C_D"/>
</dbReference>
<feature type="domain" description="Carboxyltransferase" evidence="4">
    <location>
        <begin position="6"/>
        <end position="207"/>
    </location>
</feature>
<dbReference type="Pfam" id="PF02682">
    <property type="entry name" value="CT_C_D"/>
    <property type="match status" value="1"/>
</dbReference>
<dbReference type="KEGG" id="asag:FGM00_06920"/>
<keyword evidence="6" id="KW-1185">Reference proteome</keyword>
<dbReference type="OrthoDB" id="9778567at2"/>
<name>A0A5B7SS80_9FLAO</name>
<dbReference type="GO" id="GO:0005524">
    <property type="term" value="F:ATP binding"/>
    <property type="evidence" value="ECO:0007669"/>
    <property type="project" value="UniProtKB-KW"/>
</dbReference>
<dbReference type="EC" id="3.5.2.9" evidence="5"/>
<dbReference type="RefSeq" id="WP_138852192.1">
    <property type="nucleotide sequence ID" value="NZ_CP040710.1"/>
</dbReference>
<sequence>MNNYEIYIRPFGQHAILVEWPNKVEEAILEDILQFMAVLREKMDLQSWELVPAYNSLTLIRRDGVIDFSKFRQQIQDWYGAESTAIKSDRFLWKLPVCYDLDLGIDLTEVSEFLGTGVQEVIAAHTAHQYTVYGIGFLPGFMYLGGIPPSLEVPRKANPRLKVTKGSVGLAAKQTGIYPQDSPGGWNIIGNCSVPMFNVANDPPCFVSVGDKVQFYAIERAEYELHLIEAEVGIYKIEKIPLDA</sequence>
<dbReference type="Gene3D" id="2.40.100.10">
    <property type="entry name" value="Cyclophilin-like"/>
    <property type="match status" value="1"/>
</dbReference>
<reference evidence="5 6" key="1">
    <citation type="submission" date="2019-05" db="EMBL/GenBank/DDBJ databases">
        <title>Genome sequencing of F202Z8.</title>
        <authorList>
            <person name="Kwon Y.M."/>
        </authorList>
    </citation>
    <scope>NUCLEOTIDE SEQUENCE [LARGE SCALE GENOMIC DNA]</scope>
    <source>
        <strain evidence="5 6">F202Z8</strain>
    </source>
</reference>
<dbReference type="AlphaFoldDB" id="A0A5B7SS80"/>
<evidence type="ECO:0000256" key="1">
    <source>
        <dbReference type="ARBA" id="ARBA00022741"/>
    </source>
</evidence>